<reference evidence="3" key="1">
    <citation type="journal article" date="2020" name="Stud. Mycol.">
        <title>101 Dothideomycetes genomes: a test case for predicting lifestyles and emergence of pathogens.</title>
        <authorList>
            <person name="Haridas S."/>
            <person name="Albert R."/>
            <person name="Binder M."/>
            <person name="Bloem J."/>
            <person name="Labutti K."/>
            <person name="Salamov A."/>
            <person name="Andreopoulos B."/>
            <person name="Baker S."/>
            <person name="Barry K."/>
            <person name="Bills G."/>
            <person name="Bluhm B."/>
            <person name="Cannon C."/>
            <person name="Castanera R."/>
            <person name="Culley D."/>
            <person name="Daum C."/>
            <person name="Ezra D."/>
            <person name="Gonzalez J."/>
            <person name="Henrissat B."/>
            <person name="Kuo A."/>
            <person name="Liang C."/>
            <person name="Lipzen A."/>
            <person name="Lutzoni F."/>
            <person name="Magnuson J."/>
            <person name="Mondo S."/>
            <person name="Nolan M."/>
            <person name="Ohm R."/>
            <person name="Pangilinan J."/>
            <person name="Park H.-J."/>
            <person name="Ramirez L."/>
            <person name="Alfaro M."/>
            <person name="Sun H."/>
            <person name="Tritt A."/>
            <person name="Yoshinaga Y."/>
            <person name="Zwiers L.-H."/>
            <person name="Turgeon B."/>
            <person name="Goodwin S."/>
            <person name="Spatafora J."/>
            <person name="Crous P."/>
            <person name="Grigoriev I."/>
        </authorList>
    </citation>
    <scope>NUCLEOTIDE SEQUENCE</scope>
    <source>
        <strain evidence="3">CBS 207.26</strain>
    </source>
</reference>
<feature type="region of interest" description="Disordered" evidence="1">
    <location>
        <begin position="103"/>
        <end position="154"/>
    </location>
</feature>
<dbReference type="EMBL" id="ML994710">
    <property type="protein sequence ID" value="KAF2176310.1"/>
    <property type="molecule type" value="Genomic_DNA"/>
</dbReference>
<evidence type="ECO:0000313" key="3">
    <source>
        <dbReference type="EMBL" id="KAF2176310.1"/>
    </source>
</evidence>
<feature type="compositionally biased region" description="Low complexity" evidence="1">
    <location>
        <begin position="1"/>
        <end position="11"/>
    </location>
</feature>
<dbReference type="AlphaFoldDB" id="A0A6A6DE76"/>
<accession>A0A6A6DE76</accession>
<feature type="compositionally biased region" description="Polar residues" evidence="1">
    <location>
        <begin position="123"/>
        <end position="136"/>
    </location>
</feature>
<dbReference type="InterPro" id="IPR057684">
    <property type="entry name" value="DUF7924"/>
</dbReference>
<keyword evidence="4" id="KW-1185">Reference proteome</keyword>
<feature type="compositionally biased region" description="Basic residues" evidence="1">
    <location>
        <begin position="106"/>
        <end position="118"/>
    </location>
</feature>
<sequence>MAPRPNSAPARNNRRQPTTGPRKKTPIQAKTPKRPREEDEVSSPLPSLEPFPKRVRTSTTSASKPVRWKTITEARVDYWNENRTWPTEEQENTMDRFRDLAQPVLARKKSSASLRRKRSDSSINTETVSTRTPSDQQPREQKSAPYRHPRYEGQLSERGSFMSRYEGGISAESRALCQKLLKSPQSPPKDTLFEDELFEDTLESIKGRNETRVIRDIAQLIVPPAEILAIRGAKHLKTLRETTNAGWNNAIPFYGSRPQPDYSLGFKREAFTRERLQKLQPFIGNELEDCSYFAATYDMYFPFLTSEVKCGASALDIADRQNAHSQTVALRGLIELFRLVGREDELHQEINGFSISHSDEYVRVWGHYAVINGKDFTFYRHPIAKFDISKTEQGDNRWTAYTFVRNIYDLWLPERFSRICSVVDMLPADLNFKVSEQPELQTQDPELASSRSGLSQQLEDYSLADEGVIPDSQPSVQPITPDTTINTGSSNSKKKKTK</sequence>
<feature type="domain" description="DUF7924" evidence="2">
    <location>
        <begin position="198"/>
        <end position="423"/>
    </location>
</feature>
<evidence type="ECO:0000313" key="4">
    <source>
        <dbReference type="Proteomes" id="UP000800200"/>
    </source>
</evidence>
<dbReference type="OrthoDB" id="5132737at2759"/>
<dbReference type="PANTHER" id="PTHR42470">
    <property type="entry name" value="VAST DOMAIN-CONTAINING PROTEIN"/>
    <property type="match status" value="1"/>
</dbReference>
<dbReference type="Pfam" id="PF25545">
    <property type="entry name" value="DUF7924"/>
    <property type="match status" value="1"/>
</dbReference>
<evidence type="ECO:0000256" key="1">
    <source>
        <dbReference type="SAM" id="MobiDB-lite"/>
    </source>
</evidence>
<dbReference type="PANTHER" id="PTHR42470:SF2">
    <property type="match status" value="1"/>
</dbReference>
<gene>
    <name evidence="3" type="ORF">K469DRAFT_607612</name>
</gene>
<evidence type="ECO:0000259" key="2">
    <source>
        <dbReference type="Pfam" id="PF25545"/>
    </source>
</evidence>
<dbReference type="Proteomes" id="UP000800200">
    <property type="component" value="Unassembled WGS sequence"/>
</dbReference>
<name>A0A6A6DE76_9PEZI</name>
<protein>
    <recommendedName>
        <fullName evidence="2">DUF7924 domain-containing protein</fullName>
    </recommendedName>
</protein>
<proteinExistence type="predicted"/>
<feature type="region of interest" description="Disordered" evidence="1">
    <location>
        <begin position="1"/>
        <end position="71"/>
    </location>
</feature>
<feature type="compositionally biased region" description="Polar residues" evidence="1">
    <location>
        <begin position="472"/>
        <end position="482"/>
    </location>
</feature>
<feature type="region of interest" description="Disordered" evidence="1">
    <location>
        <begin position="463"/>
        <end position="498"/>
    </location>
</feature>
<organism evidence="3 4">
    <name type="scientific">Zopfia rhizophila CBS 207.26</name>
    <dbReference type="NCBI Taxonomy" id="1314779"/>
    <lineage>
        <taxon>Eukaryota</taxon>
        <taxon>Fungi</taxon>
        <taxon>Dikarya</taxon>
        <taxon>Ascomycota</taxon>
        <taxon>Pezizomycotina</taxon>
        <taxon>Dothideomycetes</taxon>
        <taxon>Dothideomycetes incertae sedis</taxon>
        <taxon>Zopfiaceae</taxon>
        <taxon>Zopfia</taxon>
    </lineage>
</organism>